<evidence type="ECO:0000313" key="1">
    <source>
        <dbReference type="EMBL" id="JAI06554.1"/>
    </source>
</evidence>
<sequence length="37" mass="4466">MCMLSFQPGFTFLLELHTIIKKCENPRKKKSIYIIFF</sequence>
<organism evidence="1">
    <name type="scientific">Anguilla anguilla</name>
    <name type="common">European freshwater eel</name>
    <name type="synonym">Muraena anguilla</name>
    <dbReference type="NCBI Taxonomy" id="7936"/>
    <lineage>
        <taxon>Eukaryota</taxon>
        <taxon>Metazoa</taxon>
        <taxon>Chordata</taxon>
        <taxon>Craniata</taxon>
        <taxon>Vertebrata</taxon>
        <taxon>Euteleostomi</taxon>
        <taxon>Actinopterygii</taxon>
        <taxon>Neopterygii</taxon>
        <taxon>Teleostei</taxon>
        <taxon>Anguilliformes</taxon>
        <taxon>Anguillidae</taxon>
        <taxon>Anguilla</taxon>
    </lineage>
</organism>
<accession>A0A0E9XXX9</accession>
<dbReference type="AlphaFoldDB" id="A0A0E9XXX9"/>
<proteinExistence type="predicted"/>
<protein>
    <submittedName>
        <fullName evidence="1">Uncharacterized protein</fullName>
    </submittedName>
</protein>
<dbReference type="EMBL" id="GBXM01002024">
    <property type="protein sequence ID" value="JAI06554.1"/>
    <property type="molecule type" value="Transcribed_RNA"/>
</dbReference>
<reference evidence="1" key="1">
    <citation type="submission" date="2014-11" db="EMBL/GenBank/DDBJ databases">
        <authorList>
            <person name="Amaro Gonzalez C."/>
        </authorList>
    </citation>
    <scope>NUCLEOTIDE SEQUENCE</scope>
</reference>
<reference evidence="1" key="2">
    <citation type="journal article" date="2015" name="Fish Shellfish Immunol.">
        <title>Early steps in the European eel (Anguilla anguilla)-Vibrio vulnificus interaction in the gills: Role of the RtxA13 toxin.</title>
        <authorList>
            <person name="Callol A."/>
            <person name="Pajuelo D."/>
            <person name="Ebbesson L."/>
            <person name="Teles M."/>
            <person name="MacKenzie S."/>
            <person name="Amaro C."/>
        </authorList>
    </citation>
    <scope>NUCLEOTIDE SEQUENCE</scope>
</reference>
<name>A0A0E9XXX9_ANGAN</name>